<evidence type="ECO:0000256" key="2">
    <source>
        <dbReference type="ARBA" id="ARBA00022630"/>
    </source>
</evidence>
<dbReference type="InterPro" id="IPR006094">
    <property type="entry name" value="Oxid_FAD_bind_N"/>
</dbReference>
<dbReference type="GO" id="GO:0071949">
    <property type="term" value="F:FAD binding"/>
    <property type="evidence" value="ECO:0007669"/>
    <property type="project" value="InterPro"/>
</dbReference>
<protein>
    <recommendedName>
        <fullName evidence="6">FAD-binding PCMH-type domain-containing protein</fullName>
    </recommendedName>
</protein>
<evidence type="ECO:0000256" key="3">
    <source>
        <dbReference type="ARBA" id="ARBA00022827"/>
    </source>
</evidence>
<dbReference type="Gene3D" id="3.30.465.10">
    <property type="match status" value="1"/>
</dbReference>
<accession>A0A9P9L9H6</accession>
<keyword evidence="4" id="KW-0560">Oxidoreductase</keyword>
<sequence length="510" mass="55142">MIQIANIRMRLAQLAFGLGLQRLALAENSLDCASDACTTLAAALPGNVAYPNTTPYIQANNFWSDRQAEVHPRCFVTPRSTEQVSTVIKILTSRNAPFTVKSGGHTAFAGGSNIADGVTVDLVYLNDITVSADRQTVSVGPGNRWINVSETLDPLKLAVVGGRVADVGVSGLILGGGISYFSGLKGWAFDNVRNFEVVVSSGDIVNASPTINADLYWALRGGGGSNFGIVTRFDLASFEQGDLWANSLIFPGALNATLIPLFQNLTVNGLPSDPAAHTYFVLTYQPSLGGYIALTSFYHATIPSPPDSTPLVFAQFQSIPSPISNSILVTNISTQSRIIDIPYGSRQTWWDTTVSATSASLFADIVPLFEARNAALFGAAKGSSITPFLVFQPIPVNVLSAMQKNGGNALGLESSDGPLMIVQLTTTWEDARLDRLIEDSSRQLIAKIERMAKKRGLDNGFVYMNYAGNTQQVQKRYGKDSHHRLKQIARKWDPRGKLAQLWRGYFKLDG</sequence>
<evidence type="ECO:0000256" key="4">
    <source>
        <dbReference type="ARBA" id="ARBA00023002"/>
    </source>
</evidence>
<keyword evidence="3" id="KW-0274">FAD</keyword>
<proteinExistence type="inferred from homology"/>
<evidence type="ECO:0000256" key="5">
    <source>
        <dbReference type="SAM" id="SignalP"/>
    </source>
</evidence>
<dbReference type="SUPFAM" id="SSF56176">
    <property type="entry name" value="FAD-binding/transporter-associated domain-like"/>
    <property type="match status" value="1"/>
</dbReference>
<dbReference type="Proteomes" id="UP000736672">
    <property type="component" value="Unassembled WGS sequence"/>
</dbReference>
<dbReference type="InterPro" id="IPR050416">
    <property type="entry name" value="FAD-linked_Oxidoreductase"/>
</dbReference>
<comment type="similarity">
    <text evidence="1">Belongs to the oxygen-dependent FAD-linked oxidoreductase family.</text>
</comment>
<keyword evidence="2" id="KW-0285">Flavoprotein</keyword>
<dbReference type="GO" id="GO:0016491">
    <property type="term" value="F:oxidoreductase activity"/>
    <property type="evidence" value="ECO:0007669"/>
    <property type="project" value="UniProtKB-KW"/>
</dbReference>
<keyword evidence="5" id="KW-0732">Signal</keyword>
<dbReference type="EMBL" id="JAGTJS010000001">
    <property type="protein sequence ID" value="KAH7276244.1"/>
    <property type="molecule type" value="Genomic_DNA"/>
</dbReference>
<dbReference type="PANTHER" id="PTHR42973">
    <property type="entry name" value="BINDING OXIDOREDUCTASE, PUTATIVE (AFU_ORTHOLOGUE AFUA_1G17690)-RELATED"/>
    <property type="match status" value="1"/>
</dbReference>
<name>A0A9P9L9H6_FUSSL</name>
<evidence type="ECO:0000313" key="7">
    <source>
        <dbReference type="EMBL" id="KAH7276244.1"/>
    </source>
</evidence>
<dbReference type="InterPro" id="IPR016169">
    <property type="entry name" value="FAD-bd_PCMH_sub2"/>
</dbReference>
<comment type="caution">
    <text evidence="7">The sequence shown here is derived from an EMBL/GenBank/DDBJ whole genome shotgun (WGS) entry which is preliminary data.</text>
</comment>
<dbReference type="Pfam" id="PF01565">
    <property type="entry name" value="FAD_binding_4"/>
    <property type="match status" value="1"/>
</dbReference>
<reference evidence="7" key="1">
    <citation type="journal article" date="2021" name="Nat. Commun.">
        <title>Genetic determinants of endophytism in the Arabidopsis root mycobiome.</title>
        <authorList>
            <person name="Mesny F."/>
            <person name="Miyauchi S."/>
            <person name="Thiergart T."/>
            <person name="Pickel B."/>
            <person name="Atanasova L."/>
            <person name="Karlsson M."/>
            <person name="Huettel B."/>
            <person name="Barry K.W."/>
            <person name="Haridas S."/>
            <person name="Chen C."/>
            <person name="Bauer D."/>
            <person name="Andreopoulos W."/>
            <person name="Pangilinan J."/>
            <person name="LaButti K."/>
            <person name="Riley R."/>
            <person name="Lipzen A."/>
            <person name="Clum A."/>
            <person name="Drula E."/>
            <person name="Henrissat B."/>
            <person name="Kohler A."/>
            <person name="Grigoriev I.V."/>
            <person name="Martin F.M."/>
            <person name="Hacquard S."/>
        </authorList>
    </citation>
    <scope>NUCLEOTIDE SEQUENCE</scope>
    <source>
        <strain evidence="7">FSSC 5 MPI-SDFR-AT-0091</strain>
    </source>
</reference>
<feature type="chain" id="PRO_5040516947" description="FAD-binding PCMH-type domain-containing protein" evidence="5">
    <location>
        <begin position="27"/>
        <end position="510"/>
    </location>
</feature>
<dbReference type="InterPro" id="IPR036318">
    <property type="entry name" value="FAD-bd_PCMH-like_sf"/>
</dbReference>
<evidence type="ECO:0000259" key="6">
    <source>
        <dbReference type="PROSITE" id="PS51387"/>
    </source>
</evidence>
<evidence type="ECO:0000256" key="1">
    <source>
        <dbReference type="ARBA" id="ARBA00005466"/>
    </source>
</evidence>
<keyword evidence="8" id="KW-1185">Reference proteome</keyword>
<dbReference type="PANTHER" id="PTHR42973:SF54">
    <property type="entry name" value="FAD-BINDING PCMH-TYPE DOMAIN-CONTAINING PROTEIN"/>
    <property type="match status" value="1"/>
</dbReference>
<feature type="signal peptide" evidence="5">
    <location>
        <begin position="1"/>
        <end position="26"/>
    </location>
</feature>
<dbReference type="OrthoDB" id="2151789at2759"/>
<feature type="domain" description="FAD-binding PCMH-type" evidence="6">
    <location>
        <begin position="68"/>
        <end position="240"/>
    </location>
</feature>
<organism evidence="7 8">
    <name type="scientific">Fusarium solani</name>
    <name type="common">Filamentous fungus</name>
    <dbReference type="NCBI Taxonomy" id="169388"/>
    <lineage>
        <taxon>Eukaryota</taxon>
        <taxon>Fungi</taxon>
        <taxon>Dikarya</taxon>
        <taxon>Ascomycota</taxon>
        <taxon>Pezizomycotina</taxon>
        <taxon>Sordariomycetes</taxon>
        <taxon>Hypocreomycetidae</taxon>
        <taxon>Hypocreales</taxon>
        <taxon>Nectriaceae</taxon>
        <taxon>Fusarium</taxon>
        <taxon>Fusarium solani species complex</taxon>
    </lineage>
</organism>
<dbReference type="PROSITE" id="PS51387">
    <property type="entry name" value="FAD_PCMH"/>
    <property type="match status" value="1"/>
</dbReference>
<dbReference type="InterPro" id="IPR016166">
    <property type="entry name" value="FAD-bd_PCMH"/>
</dbReference>
<evidence type="ECO:0000313" key="8">
    <source>
        <dbReference type="Proteomes" id="UP000736672"/>
    </source>
</evidence>
<dbReference type="AlphaFoldDB" id="A0A9P9L9H6"/>
<gene>
    <name evidence="7" type="ORF">B0J15DRAFT_435980</name>
</gene>